<dbReference type="EMBL" id="JAVRHO010000034">
    <property type="protein sequence ID" value="MDT0648253.1"/>
    <property type="molecule type" value="Genomic_DNA"/>
</dbReference>
<accession>A0ABU3CPV5</accession>
<dbReference type="Pfam" id="PF11013">
    <property type="entry name" value="DUF2851"/>
    <property type="match status" value="1"/>
</dbReference>
<reference evidence="1 2" key="1">
    <citation type="submission" date="2023-09" db="EMBL/GenBank/DDBJ databases">
        <authorList>
            <person name="Rey-Velasco X."/>
        </authorList>
    </citation>
    <scope>NUCLEOTIDE SEQUENCE [LARGE SCALE GENOMIC DNA]</scope>
    <source>
        <strain evidence="1 2">F260</strain>
    </source>
</reference>
<comment type="caution">
    <text evidence="1">The sequence shown here is derived from an EMBL/GenBank/DDBJ whole genome shotgun (WGS) entry which is preliminary data.</text>
</comment>
<organism evidence="1 2">
    <name type="scientific">Autumnicola lenta</name>
    <dbReference type="NCBI Taxonomy" id="3075593"/>
    <lineage>
        <taxon>Bacteria</taxon>
        <taxon>Pseudomonadati</taxon>
        <taxon>Bacteroidota</taxon>
        <taxon>Flavobacteriia</taxon>
        <taxon>Flavobacteriales</taxon>
        <taxon>Flavobacteriaceae</taxon>
        <taxon>Autumnicola</taxon>
    </lineage>
</organism>
<evidence type="ECO:0000313" key="1">
    <source>
        <dbReference type="EMBL" id="MDT0648253.1"/>
    </source>
</evidence>
<sequence>MREDFLHYLWKFKKFDFLEAKTTDGEEIVISAVGIHNQLSGPDFFNARLKIGNQLWAGNVEIHLKSSDWYAHQHERDENYENVILHVVWEHDVDIFRRDDSPIPTLELEKLVDVVVLEKYDLLDSQNKNWINCEKSFPEIDQFQVEHWLERLYFERLEERAFLITDLLEKSGNDWEAVLFQLLAKNFGLNINGEAFLNMAGSFDFKIVKKNISNKHTLQSLFLGQAGLLEGGYEDVYFQDLRKTYQYLKHKYSLDNSGVIKPKFFRLRPDNFPTIRLVQLAEIYASEQNLFKEVTHPTDLLKLVKKFQVEVDGYWLTHYNFGREHRARRKKTTPKFINLILINTVIPFSFVYAQKMGGSVDKVAEIARKVLAEENGVVSKFYQLRPDLPADALHSQALLHLKKNYCDKNKCMECELGINLLRTN</sequence>
<dbReference type="RefSeq" id="WP_311496349.1">
    <property type="nucleotide sequence ID" value="NZ_JAVRHO010000034.1"/>
</dbReference>
<proteinExistence type="predicted"/>
<evidence type="ECO:0000313" key="2">
    <source>
        <dbReference type="Proteomes" id="UP001245285"/>
    </source>
</evidence>
<dbReference type="InterPro" id="IPR021272">
    <property type="entry name" value="DUF2851"/>
</dbReference>
<protein>
    <submittedName>
        <fullName evidence="1">DUF2851 family protein</fullName>
    </submittedName>
</protein>
<name>A0ABU3CPV5_9FLAO</name>
<keyword evidence="2" id="KW-1185">Reference proteome</keyword>
<dbReference type="Proteomes" id="UP001245285">
    <property type="component" value="Unassembled WGS sequence"/>
</dbReference>
<gene>
    <name evidence="1" type="ORF">RM545_16285</name>
</gene>